<reference evidence="2" key="1">
    <citation type="journal article" date="2019" name="Int. J. Syst. Evol. Microbiol.">
        <title>The Global Catalogue of Microorganisms (GCM) 10K type strain sequencing project: providing services to taxonomists for standard genome sequencing and annotation.</title>
        <authorList>
            <consortium name="The Broad Institute Genomics Platform"/>
            <consortium name="The Broad Institute Genome Sequencing Center for Infectious Disease"/>
            <person name="Wu L."/>
            <person name="Ma J."/>
        </authorList>
    </citation>
    <scope>NUCLEOTIDE SEQUENCE [LARGE SCALE GENOMIC DNA]</scope>
    <source>
        <strain evidence="2">CGMCC 4.7317</strain>
    </source>
</reference>
<dbReference type="Proteomes" id="UP001596138">
    <property type="component" value="Unassembled WGS sequence"/>
</dbReference>
<keyword evidence="2" id="KW-1185">Reference proteome</keyword>
<protein>
    <submittedName>
        <fullName evidence="1">Uncharacterized protein</fullName>
    </submittedName>
</protein>
<sequence length="195" mass="20345">MGQDSRAQVGGPAALLEVRINARVQPVHRGDRYEDPLAFLLERDFPGSAVTGGGTLVSGDGEPLSCAIDADVVGDRTAIADAVVELLEAQGAPRGSSLAIDHDDARFFGSTDGLALYLDGTGLPPEVYAAHDINELLDRIHIALGETGALQSYWEGPADTALYMYGPSVAAMGEALADLLATHPLTVGHRLLALS</sequence>
<evidence type="ECO:0000313" key="2">
    <source>
        <dbReference type="Proteomes" id="UP001596138"/>
    </source>
</evidence>
<comment type="caution">
    <text evidence="1">The sequence shown here is derived from an EMBL/GenBank/DDBJ whole genome shotgun (WGS) entry which is preliminary data.</text>
</comment>
<dbReference type="EMBL" id="JBHSTI010000008">
    <property type="protein sequence ID" value="MFC6237625.1"/>
    <property type="molecule type" value="Genomic_DNA"/>
</dbReference>
<name>A0ABW1T0N3_9ACTN</name>
<dbReference type="RefSeq" id="WP_386765092.1">
    <property type="nucleotide sequence ID" value="NZ_JBHSTI010000008.1"/>
</dbReference>
<accession>A0ABW1T0N3</accession>
<gene>
    <name evidence="1" type="ORF">ACFQGU_07025</name>
</gene>
<proteinExistence type="predicted"/>
<evidence type="ECO:0000313" key="1">
    <source>
        <dbReference type="EMBL" id="MFC6237625.1"/>
    </source>
</evidence>
<organism evidence="1 2">
    <name type="scientific">Longivirga aurantiaca</name>
    <dbReference type="NCBI Taxonomy" id="1837743"/>
    <lineage>
        <taxon>Bacteria</taxon>
        <taxon>Bacillati</taxon>
        <taxon>Actinomycetota</taxon>
        <taxon>Actinomycetes</taxon>
        <taxon>Sporichthyales</taxon>
        <taxon>Sporichthyaceae</taxon>
        <taxon>Longivirga</taxon>
    </lineage>
</organism>